<proteinExistence type="predicted"/>
<evidence type="ECO:0000259" key="2">
    <source>
        <dbReference type="PROSITE" id="PS50222"/>
    </source>
</evidence>
<organism evidence="3 4">
    <name type="scientific">Canna indica</name>
    <name type="common">Indian-shot</name>
    <dbReference type="NCBI Taxonomy" id="4628"/>
    <lineage>
        <taxon>Eukaryota</taxon>
        <taxon>Viridiplantae</taxon>
        <taxon>Streptophyta</taxon>
        <taxon>Embryophyta</taxon>
        <taxon>Tracheophyta</taxon>
        <taxon>Spermatophyta</taxon>
        <taxon>Magnoliopsida</taxon>
        <taxon>Liliopsida</taxon>
        <taxon>Zingiberales</taxon>
        <taxon>Cannaceae</taxon>
        <taxon>Canna</taxon>
    </lineage>
</organism>
<feature type="compositionally biased region" description="Acidic residues" evidence="1">
    <location>
        <begin position="85"/>
        <end position="96"/>
    </location>
</feature>
<accession>A0AAQ3JM88</accession>
<reference evidence="3 4" key="1">
    <citation type="submission" date="2023-10" db="EMBL/GenBank/DDBJ databases">
        <title>Chromosome-scale genome assembly provides insights into flower coloration mechanisms of Canna indica.</title>
        <authorList>
            <person name="Li C."/>
        </authorList>
    </citation>
    <scope>NUCLEOTIDE SEQUENCE [LARGE SCALE GENOMIC DNA]</scope>
    <source>
        <tissue evidence="3">Flower</tissue>
    </source>
</reference>
<dbReference type="EMBL" id="CP136890">
    <property type="protein sequence ID" value="WOK92281.1"/>
    <property type="molecule type" value="Genomic_DNA"/>
</dbReference>
<feature type="compositionally biased region" description="Low complexity" evidence="1">
    <location>
        <begin position="63"/>
        <end position="75"/>
    </location>
</feature>
<protein>
    <recommendedName>
        <fullName evidence="2">EF-hand domain-containing protein</fullName>
    </recommendedName>
</protein>
<evidence type="ECO:0000313" key="4">
    <source>
        <dbReference type="Proteomes" id="UP001327560"/>
    </source>
</evidence>
<feature type="domain" description="EF-hand" evidence="2">
    <location>
        <begin position="94"/>
        <end position="129"/>
    </location>
</feature>
<evidence type="ECO:0000313" key="3">
    <source>
        <dbReference type="EMBL" id="WOK92281.1"/>
    </source>
</evidence>
<dbReference type="Proteomes" id="UP001327560">
    <property type="component" value="Chromosome 1"/>
</dbReference>
<dbReference type="InterPro" id="IPR002048">
    <property type="entry name" value="EF_hand_dom"/>
</dbReference>
<dbReference type="AlphaFoldDB" id="A0AAQ3JM88"/>
<evidence type="ECO:0000256" key="1">
    <source>
        <dbReference type="SAM" id="MobiDB-lite"/>
    </source>
</evidence>
<keyword evidence="4" id="KW-1185">Reference proteome</keyword>
<dbReference type="Gene3D" id="1.10.238.10">
    <property type="entry name" value="EF-hand"/>
    <property type="match status" value="1"/>
</dbReference>
<dbReference type="InterPro" id="IPR011992">
    <property type="entry name" value="EF-hand-dom_pair"/>
</dbReference>
<name>A0AAQ3JM88_9LILI</name>
<gene>
    <name evidence="3" type="ORF">Cni_G00972</name>
</gene>
<dbReference type="PROSITE" id="PS50222">
    <property type="entry name" value="EF_HAND_2"/>
    <property type="match status" value="1"/>
</dbReference>
<dbReference type="GO" id="GO:0005509">
    <property type="term" value="F:calcium ion binding"/>
    <property type="evidence" value="ECO:0007669"/>
    <property type="project" value="InterPro"/>
</dbReference>
<feature type="region of interest" description="Disordered" evidence="1">
    <location>
        <begin position="57"/>
        <end position="96"/>
    </location>
</feature>
<dbReference type="SUPFAM" id="SSF47473">
    <property type="entry name" value="EF-hand"/>
    <property type="match status" value="1"/>
</dbReference>
<sequence>MVCTLLSERDYTRKSPMLVIPHVCSPTRSGPRASTLSTSVASSTSCAPTRSTIAAYIPPGVPASPSKTSRSSTPPWATPLFGGSDEMDADAGDEVEEDMREAFRVFNEHGDGFISAAELSKLGLPEGRRQGGGRDGGG</sequence>
<feature type="region of interest" description="Disordered" evidence="1">
    <location>
        <begin position="119"/>
        <end position="138"/>
    </location>
</feature>